<keyword evidence="2" id="KW-0436">Ligase</keyword>
<protein>
    <recommendedName>
        <fullName evidence="6">long-chain-fatty-acid--CoA ligase</fullName>
        <ecNumber evidence="6">6.2.1.3</ecNumber>
    </recommendedName>
</protein>
<accession>A0ABY7G4S8</accession>
<evidence type="ECO:0000256" key="6">
    <source>
        <dbReference type="ARBA" id="ARBA00026121"/>
    </source>
</evidence>
<dbReference type="InterPro" id="IPR000873">
    <property type="entry name" value="AMP-dep_synth/lig_dom"/>
</dbReference>
<dbReference type="EMBL" id="CP111026">
    <property type="protein sequence ID" value="WAR28163.1"/>
    <property type="molecule type" value="Genomic_DNA"/>
</dbReference>
<name>A0ABY7G4S8_MYAAR</name>
<dbReference type="Gene3D" id="3.40.50.12780">
    <property type="entry name" value="N-terminal domain of ligase-like"/>
    <property type="match status" value="1"/>
</dbReference>
<evidence type="ECO:0000256" key="2">
    <source>
        <dbReference type="ARBA" id="ARBA00022598"/>
    </source>
</evidence>
<evidence type="ECO:0000256" key="4">
    <source>
        <dbReference type="ARBA" id="ARBA00022832"/>
    </source>
</evidence>
<dbReference type="InterPro" id="IPR020845">
    <property type="entry name" value="AMP-binding_CS"/>
</dbReference>
<proteinExistence type="inferred from homology"/>
<dbReference type="EC" id="6.2.1.3" evidence="6"/>
<comment type="similarity">
    <text evidence="1">Belongs to the ATP-dependent AMP-binding enzyme family.</text>
</comment>
<dbReference type="PANTHER" id="PTHR43272:SF83">
    <property type="entry name" value="ACYL-COA SYNTHETASE LONG-CHAIN, ISOFORM J"/>
    <property type="match status" value="1"/>
</dbReference>
<keyword evidence="5" id="KW-0067">ATP-binding</keyword>
<dbReference type="Pfam" id="PF00501">
    <property type="entry name" value="AMP-binding"/>
    <property type="match status" value="1"/>
</dbReference>
<dbReference type="InterPro" id="IPR042099">
    <property type="entry name" value="ANL_N_sf"/>
</dbReference>
<evidence type="ECO:0000256" key="3">
    <source>
        <dbReference type="ARBA" id="ARBA00022741"/>
    </source>
</evidence>
<sequence length="877" mass="96318">MVYSGEPCNANKFCMGGASCTAGTCQCQPSYTWNTKLDMCIPTVQKAIGDTCLSNFDCFEGALAHVDQSCSSISCARQIDVTELLTSSGQVTETCQSGTCKCPSTAKDVTIQDHGETNHICQLRDTSQAGIGDGVWCESSKTCKSHFCAKCPGEPTSICVTQVQSKAASASLLVWTWLVKTAVSMADVILSVVFGVFKILAVVYDVVTFVPYYIASKPGQKLKQSRRMKARSVDGNPASPFRCVELGGGPLTTTPFPECSTLEDLLVRAVRIYGEKRCLGTRELLREEDEKQANGRVFKKVVMGEYSWITFEQMYTRLTYLGSGLLALGQKPRKNILIFAETRAEWMIAAQACFKYNFPVVTLYATLGEDAIIHSVNESEVSHVITSADLLPKFKGIMGKMPKLTHLIVMCDNQSIASVRKDFQDNINIFTFNEVEVQGAEPDNIRTPVTKPKPEDTAVIMYTSGSTGVPKGVIISHGNLMAGMSGQCQRIAGLGPHDTYIGYLPLAHVLELSAETASLSHGVAIGYSSPLTLTDQSSKIKKGSQGDISVLRPTLMAAVPVIMDRLYKAVWDRVNSSGPFQKALFMFAYDYKRNSLEKGYETPLFDKLLFSKIRELLGGEIRMMLSGGAPLSEKTQRFMNICFCCPVLQGYGLSETCGAGTVTDVGDTSTGRVGPPLTCCEIRLRDWTEGNYTTGDKPYPRGEILVGGGNVVQGYYQNEEQTKADFIVIDGLNYFCTGDIGQFEHDGSLRTKFTCLIINKKVSQEGLGKVTTWRSCIALVVPNHKALGELATNLGLRDLEFEDMCTNSKIEQAVLKQLMDTGRKSKLEKFEIPAKLKLVTEVWMPDTGLVTDAFKLKRKVIEEKYKPSLQRMYSNVD</sequence>
<reference evidence="9" key="1">
    <citation type="submission" date="2022-11" db="EMBL/GenBank/DDBJ databases">
        <title>Centuries of genome instability and evolution in soft-shell clam transmissible cancer (bioRxiv).</title>
        <authorList>
            <person name="Hart S.F.M."/>
            <person name="Yonemitsu M.A."/>
            <person name="Giersch R.M."/>
            <person name="Beal B.F."/>
            <person name="Arriagada G."/>
            <person name="Davis B.W."/>
            <person name="Ostrander E.A."/>
            <person name="Goff S.P."/>
            <person name="Metzger M.J."/>
        </authorList>
    </citation>
    <scope>NUCLEOTIDE SEQUENCE</scope>
    <source>
        <strain evidence="9">MELC-2E11</strain>
        <tissue evidence="9">Siphon/mantle</tissue>
    </source>
</reference>
<evidence type="ECO:0000313" key="10">
    <source>
        <dbReference type="Proteomes" id="UP001164746"/>
    </source>
</evidence>
<keyword evidence="10" id="KW-1185">Reference proteome</keyword>
<evidence type="ECO:0000256" key="1">
    <source>
        <dbReference type="ARBA" id="ARBA00006432"/>
    </source>
</evidence>
<evidence type="ECO:0000256" key="7">
    <source>
        <dbReference type="ARBA" id="ARBA00036813"/>
    </source>
</evidence>
<keyword evidence="4" id="KW-0443">Lipid metabolism</keyword>
<dbReference type="SUPFAM" id="SSF56801">
    <property type="entry name" value="Acetyl-CoA synthetase-like"/>
    <property type="match status" value="1"/>
</dbReference>
<gene>
    <name evidence="9" type="ORF">MAR_013867</name>
</gene>
<feature type="domain" description="AMP-dependent synthetase/ligase" evidence="8">
    <location>
        <begin position="290"/>
        <end position="716"/>
    </location>
</feature>
<keyword evidence="4" id="KW-0276">Fatty acid metabolism</keyword>
<comment type="catalytic activity">
    <reaction evidence="7">
        <text>a long-chain fatty acid + ATP + CoA = a long-chain fatty acyl-CoA + AMP + diphosphate</text>
        <dbReference type="Rhea" id="RHEA:15421"/>
        <dbReference type="ChEBI" id="CHEBI:30616"/>
        <dbReference type="ChEBI" id="CHEBI:33019"/>
        <dbReference type="ChEBI" id="CHEBI:57287"/>
        <dbReference type="ChEBI" id="CHEBI:57560"/>
        <dbReference type="ChEBI" id="CHEBI:83139"/>
        <dbReference type="ChEBI" id="CHEBI:456215"/>
        <dbReference type="EC" id="6.2.1.3"/>
    </reaction>
</comment>
<dbReference type="PROSITE" id="PS00455">
    <property type="entry name" value="AMP_BINDING"/>
    <property type="match status" value="1"/>
</dbReference>
<keyword evidence="3" id="KW-0547">Nucleotide-binding</keyword>
<evidence type="ECO:0000256" key="5">
    <source>
        <dbReference type="ARBA" id="ARBA00022840"/>
    </source>
</evidence>
<dbReference type="Proteomes" id="UP001164746">
    <property type="component" value="Chromosome 15"/>
</dbReference>
<organism evidence="9 10">
    <name type="scientific">Mya arenaria</name>
    <name type="common">Soft-shell clam</name>
    <dbReference type="NCBI Taxonomy" id="6604"/>
    <lineage>
        <taxon>Eukaryota</taxon>
        <taxon>Metazoa</taxon>
        <taxon>Spiralia</taxon>
        <taxon>Lophotrochozoa</taxon>
        <taxon>Mollusca</taxon>
        <taxon>Bivalvia</taxon>
        <taxon>Autobranchia</taxon>
        <taxon>Heteroconchia</taxon>
        <taxon>Euheterodonta</taxon>
        <taxon>Imparidentia</taxon>
        <taxon>Neoheterodontei</taxon>
        <taxon>Myida</taxon>
        <taxon>Myoidea</taxon>
        <taxon>Myidae</taxon>
        <taxon>Mya</taxon>
    </lineage>
</organism>
<dbReference type="PANTHER" id="PTHR43272">
    <property type="entry name" value="LONG-CHAIN-FATTY-ACID--COA LIGASE"/>
    <property type="match status" value="1"/>
</dbReference>
<evidence type="ECO:0000313" key="9">
    <source>
        <dbReference type="EMBL" id="WAR28163.1"/>
    </source>
</evidence>
<evidence type="ECO:0000259" key="8">
    <source>
        <dbReference type="Pfam" id="PF00501"/>
    </source>
</evidence>